<dbReference type="AlphaFoldDB" id="A0A4Y8DHK8"/>
<gene>
    <name evidence="3" type="ORF">BOTCAL_0004g00120</name>
</gene>
<comment type="caution">
    <text evidence="3">The sequence shown here is derived from an EMBL/GenBank/DDBJ whole genome shotgun (WGS) entry which is preliminary data.</text>
</comment>
<evidence type="ECO:0008006" key="5">
    <source>
        <dbReference type="Google" id="ProtNLM"/>
    </source>
</evidence>
<keyword evidence="2" id="KW-1133">Transmembrane helix</keyword>
<keyword evidence="2" id="KW-0472">Membrane</keyword>
<proteinExistence type="predicted"/>
<protein>
    <recommendedName>
        <fullName evidence="5">TLC domain-containing protein</fullName>
    </recommendedName>
</protein>
<feature type="transmembrane region" description="Helical" evidence="2">
    <location>
        <begin position="82"/>
        <end position="102"/>
    </location>
</feature>
<keyword evidence="4" id="KW-1185">Reference proteome</keyword>
<feature type="transmembrane region" description="Helical" evidence="2">
    <location>
        <begin position="114"/>
        <end position="135"/>
    </location>
</feature>
<evidence type="ECO:0000256" key="1">
    <source>
        <dbReference type="SAM" id="MobiDB-lite"/>
    </source>
</evidence>
<accession>A0A4Y8DHK8</accession>
<feature type="region of interest" description="Disordered" evidence="1">
    <location>
        <begin position="288"/>
        <end position="324"/>
    </location>
</feature>
<organism evidence="3 4">
    <name type="scientific">Botryotinia calthae</name>
    <dbReference type="NCBI Taxonomy" id="38488"/>
    <lineage>
        <taxon>Eukaryota</taxon>
        <taxon>Fungi</taxon>
        <taxon>Dikarya</taxon>
        <taxon>Ascomycota</taxon>
        <taxon>Pezizomycotina</taxon>
        <taxon>Leotiomycetes</taxon>
        <taxon>Helotiales</taxon>
        <taxon>Sclerotiniaceae</taxon>
        <taxon>Botryotinia</taxon>
    </lineage>
</organism>
<feature type="transmembrane region" description="Helical" evidence="2">
    <location>
        <begin position="25"/>
        <end position="44"/>
    </location>
</feature>
<feature type="transmembrane region" description="Helical" evidence="2">
    <location>
        <begin position="250"/>
        <end position="271"/>
    </location>
</feature>
<dbReference type="EMBL" id="PHWZ01000004">
    <property type="protein sequence ID" value="TEY86658.1"/>
    <property type="molecule type" value="Genomic_DNA"/>
</dbReference>
<evidence type="ECO:0000256" key="2">
    <source>
        <dbReference type="SAM" id="Phobius"/>
    </source>
</evidence>
<feature type="transmembrane region" description="Helical" evidence="2">
    <location>
        <begin position="211"/>
        <end position="238"/>
    </location>
</feature>
<name>A0A4Y8DHK8_9HELO</name>
<keyword evidence="2" id="KW-0812">Transmembrane</keyword>
<sequence length="348" mass="39134">MTAPYTTSPHITKVPLETISKLSPFSGLILSIILILYFLIRYYLFEPLLLPYLYGSTFTTMPSGSALRCGFINHHIAGLTKLLILILAAYPFISVTFLTSSLHSPFAPGSETTMGDVLIIAAQMLIAMYIFELLYRPKISPVSVGHHVGTILIGQSAIAISLDLVKERDATIEFILCTVWGAFDIISEFLPHLTIILYRCNPTSHAFLRKIFRIAAITTFAGTIGETIVTMFLFGSLWNRWTLAFKISTPLLHVVFMAAQLWGTWNFVGLYRRQGVLMREKEKRDVEEGRGADGLDRLDGMVERNGDGERSMSEIEVDRQGEREYAGNERKERVVATGWSRFRGIIRV</sequence>
<reference evidence="3 4" key="1">
    <citation type="submission" date="2017-11" db="EMBL/GenBank/DDBJ databases">
        <title>Comparative genomics of Botrytis spp.</title>
        <authorList>
            <person name="Valero-Jimenez C.A."/>
            <person name="Tapia P."/>
            <person name="Veloso J."/>
            <person name="Silva-Moreno E."/>
            <person name="Staats M."/>
            <person name="Valdes J.H."/>
            <person name="Van Kan J.A.L."/>
        </authorList>
    </citation>
    <scope>NUCLEOTIDE SEQUENCE [LARGE SCALE GENOMIC DNA]</scope>
    <source>
        <strain evidence="3 4">MUCL2830</strain>
    </source>
</reference>
<dbReference type="OrthoDB" id="10010954at2759"/>
<evidence type="ECO:0000313" key="4">
    <source>
        <dbReference type="Proteomes" id="UP000297299"/>
    </source>
</evidence>
<dbReference type="Proteomes" id="UP000297299">
    <property type="component" value="Unassembled WGS sequence"/>
</dbReference>
<evidence type="ECO:0000313" key="3">
    <source>
        <dbReference type="EMBL" id="TEY86658.1"/>
    </source>
</evidence>